<dbReference type="EMBL" id="JAMWBK010000010">
    <property type="protein sequence ID" value="KAJ8901817.1"/>
    <property type="molecule type" value="Genomic_DNA"/>
</dbReference>
<keyword evidence="6" id="KW-1185">Reference proteome</keyword>
<comment type="caution">
    <text evidence="5">The sequence shown here is derived from an EMBL/GenBank/DDBJ whole genome shotgun (WGS) entry which is preliminary data.</text>
</comment>
<proteinExistence type="predicted"/>
<evidence type="ECO:0000313" key="6">
    <source>
        <dbReference type="Proteomes" id="UP001157974"/>
    </source>
</evidence>
<evidence type="ECO:0000259" key="4">
    <source>
        <dbReference type="Pfam" id="PF01593"/>
    </source>
</evidence>
<organism evidence="5 6">
    <name type="scientific">Rhodosorus marinus</name>
    <dbReference type="NCBI Taxonomy" id="101924"/>
    <lineage>
        <taxon>Eukaryota</taxon>
        <taxon>Rhodophyta</taxon>
        <taxon>Stylonematophyceae</taxon>
        <taxon>Stylonematales</taxon>
        <taxon>Stylonemataceae</taxon>
        <taxon>Rhodosorus</taxon>
    </lineage>
</organism>
<feature type="domain" description="Amine oxidase" evidence="4">
    <location>
        <begin position="30"/>
        <end position="486"/>
    </location>
</feature>
<dbReference type="PANTHER" id="PTHR43734:SF1">
    <property type="entry name" value="PHYTOENE DESATURASE"/>
    <property type="match status" value="1"/>
</dbReference>
<dbReference type="InterPro" id="IPR002937">
    <property type="entry name" value="Amino_oxidase"/>
</dbReference>
<protein>
    <recommendedName>
        <fullName evidence="4">Amine oxidase domain-containing protein</fullName>
    </recommendedName>
</protein>
<dbReference type="SUPFAM" id="SSF51905">
    <property type="entry name" value="FAD/NAD(P)-binding domain"/>
    <property type="match status" value="1"/>
</dbReference>
<dbReference type="InterPro" id="IPR014105">
    <property type="entry name" value="Carotenoid/retinoid_OxRdtase"/>
</dbReference>
<dbReference type="NCBIfam" id="TIGR02734">
    <property type="entry name" value="crtI_fam"/>
    <property type="match status" value="1"/>
</dbReference>
<dbReference type="GO" id="GO:0016491">
    <property type="term" value="F:oxidoreductase activity"/>
    <property type="evidence" value="ECO:0007669"/>
    <property type="project" value="UniProtKB-KW"/>
</dbReference>
<dbReference type="Gene3D" id="3.50.50.60">
    <property type="entry name" value="FAD/NAD(P)-binding domain"/>
    <property type="match status" value="2"/>
</dbReference>
<gene>
    <name evidence="5" type="ORF">NDN08_004022</name>
</gene>
<dbReference type="Proteomes" id="UP001157974">
    <property type="component" value="Unassembled WGS sequence"/>
</dbReference>
<accession>A0AAV8UKG9</accession>
<evidence type="ECO:0000313" key="5">
    <source>
        <dbReference type="EMBL" id="KAJ8901817.1"/>
    </source>
</evidence>
<evidence type="ECO:0000256" key="1">
    <source>
        <dbReference type="ARBA" id="ARBA00004829"/>
    </source>
</evidence>
<dbReference type="InterPro" id="IPR036188">
    <property type="entry name" value="FAD/NAD-bd_sf"/>
</dbReference>
<evidence type="ECO:0000256" key="2">
    <source>
        <dbReference type="ARBA" id="ARBA00022746"/>
    </source>
</evidence>
<dbReference type="Pfam" id="PF01593">
    <property type="entry name" value="Amino_oxidase"/>
    <property type="match status" value="1"/>
</dbReference>
<reference evidence="5 6" key="1">
    <citation type="journal article" date="2023" name="Nat. Commun.">
        <title>Origin of minicircular mitochondrial genomes in red algae.</title>
        <authorList>
            <person name="Lee Y."/>
            <person name="Cho C.H."/>
            <person name="Lee Y.M."/>
            <person name="Park S.I."/>
            <person name="Yang J.H."/>
            <person name="West J.A."/>
            <person name="Bhattacharya D."/>
            <person name="Yoon H.S."/>
        </authorList>
    </citation>
    <scope>NUCLEOTIDE SEQUENCE [LARGE SCALE GENOMIC DNA]</scope>
    <source>
        <strain evidence="5 6">CCMP1338</strain>
        <tissue evidence="5">Whole cell</tissue>
    </source>
</reference>
<keyword evidence="2" id="KW-0125">Carotenoid biosynthesis</keyword>
<keyword evidence="3" id="KW-0560">Oxidoreductase</keyword>
<sequence>MAVLGLVGSFGCSVNDTPSAKKAIVVGGGIGGICTAARLARSGFSVSVYEKNNALGGRMSELKLETDAGEYRFDTGPSLLLLPEVYRQTFRDLGVDIDDVVELTRLDPNYKVFRGQDRLCIRSDVSKMREDLEAVEKGSFEEWRKYSSSALAFFRGGFHSFIEKDDMDILTKSDYRQWIQMVLKGGNPLESHVAYLSRRFTSQTLIGAASFQDLYVGLSPFKAPAVFSLLGALEAEQGVWYPKGGMRAIARALVNVAKENGVQFHTSTSVRRIGTESTTAKYVELEDGSRETADVFVVNADQTYAARELLGYTDRQDPAFSSGVVNVMLAVEDPCEGLEHHNIFLADDFRKSWDGIFEPGLHLPNDFNMYVHVPSKTDPAAAPQGCSSVMCLIPCGTLPGNREELLTKAKAGAIETLSKFFPQETIRAQAFYEPNHWKLTYNLDRGAAFGLAHNIQQLAIFRPSQRSSTFTNVYFVGASTRPGNGVPLVMISSRLCTEKVLQDFA</sequence>
<name>A0AAV8UKG9_9RHOD</name>
<dbReference type="GO" id="GO:0016117">
    <property type="term" value="P:carotenoid biosynthetic process"/>
    <property type="evidence" value="ECO:0007669"/>
    <property type="project" value="UniProtKB-KW"/>
</dbReference>
<evidence type="ECO:0000256" key="3">
    <source>
        <dbReference type="ARBA" id="ARBA00023002"/>
    </source>
</evidence>
<dbReference type="AlphaFoldDB" id="A0AAV8UKG9"/>
<comment type="pathway">
    <text evidence="1">Carotenoid biosynthesis.</text>
</comment>
<dbReference type="PANTHER" id="PTHR43734">
    <property type="entry name" value="PHYTOENE DESATURASE"/>
    <property type="match status" value="1"/>
</dbReference>